<proteinExistence type="predicted"/>
<organism evidence="1 2">
    <name type="scientific">Thalassotalea profundi</name>
    <dbReference type="NCBI Taxonomy" id="2036687"/>
    <lineage>
        <taxon>Bacteria</taxon>
        <taxon>Pseudomonadati</taxon>
        <taxon>Pseudomonadota</taxon>
        <taxon>Gammaproteobacteria</taxon>
        <taxon>Alteromonadales</taxon>
        <taxon>Colwelliaceae</taxon>
        <taxon>Thalassotalea</taxon>
    </lineage>
</organism>
<dbReference type="EMBL" id="BNAH01000007">
    <property type="protein sequence ID" value="GHE90684.1"/>
    <property type="molecule type" value="Genomic_DNA"/>
</dbReference>
<evidence type="ECO:0000313" key="1">
    <source>
        <dbReference type="EMBL" id="GHE90684.1"/>
    </source>
</evidence>
<sequence>MAIINPLFENLNLTIKVKNLPWARLKEEIKHNKFDCYFSLAKFSDRELHLTYTEIPIHITQLAIFYTKPNETNKMNFSDHIIGIQNGIDIDKDIPEKYGISEAKIHRTGSNENLFKMLSLNRVNAVITNKVVGENILKNNYSALAVKQLVIEEYQLPVYLAFHKNTLDVNKVNLALSKLSITK</sequence>
<accession>A0ABQ3IQU7</accession>
<dbReference type="Gene3D" id="3.40.190.10">
    <property type="entry name" value="Periplasmic binding protein-like II"/>
    <property type="match status" value="2"/>
</dbReference>
<gene>
    <name evidence="1" type="ORF">GCM10011501_20110</name>
</gene>
<comment type="caution">
    <text evidence="1">The sequence shown here is derived from an EMBL/GenBank/DDBJ whole genome shotgun (WGS) entry which is preliminary data.</text>
</comment>
<reference evidence="2" key="1">
    <citation type="journal article" date="2019" name="Int. J. Syst. Evol. Microbiol.">
        <title>The Global Catalogue of Microorganisms (GCM) 10K type strain sequencing project: providing services to taxonomists for standard genome sequencing and annotation.</title>
        <authorList>
            <consortium name="The Broad Institute Genomics Platform"/>
            <consortium name="The Broad Institute Genome Sequencing Center for Infectious Disease"/>
            <person name="Wu L."/>
            <person name="Ma J."/>
        </authorList>
    </citation>
    <scope>NUCLEOTIDE SEQUENCE [LARGE SCALE GENOMIC DNA]</scope>
    <source>
        <strain evidence="2">CGMCC 1.15922</strain>
    </source>
</reference>
<evidence type="ECO:0008006" key="3">
    <source>
        <dbReference type="Google" id="ProtNLM"/>
    </source>
</evidence>
<evidence type="ECO:0000313" key="2">
    <source>
        <dbReference type="Proteomes" id="UP000626370"/>
    </source>
</evidence>
<name>A0ABQ3IQU7_9GAMM</name>
<protein>
    <recommendedName>
        <fullName evidence="3">LysR substrate-binding domain-containing protein</fullName>
    </recommendedName>
</protein>
<dbReference type="SUPFAM" id="SSF53850">
    <property type="entry name" value="Periplasmic binding protein-like II"/>
    <property type="match status" value="1"/>
</dbReference>
<dbReference type="Proteomes" id="UP000626370">
    <property type="component" value="Unassembled WGS sequence"/>
</dbReference>
<keyword evidence="2" id="KW-1185">Reference proteome</keyword>